<comment type="function">
    <text evidence="6">Plays an important role in the control of DNA replication and the maintenance of replication fork stability.</text>
</comment>
<dbReference type="PANTHER" id="PTHR13220:SF11">
    <property type="entry name" value="TIMELESS-INTERACTING PROTEIN"/>
    <property type="match status" value="1"/>
</dbReference>
<feature type="compositionally biased region" description="Polar residues" evidence="7">
    <location>
        <begin position="357"/>
        <end position="368"/>
    </location>
</feature>
<feature type="compositionally biased region" description="Acidic residues" evidence="7">
    <location>
        <begin position="297"/>
        <end position="313"/>
    </location>
</feature>
<feature type="compositionally biased region" description="Polar residues" evidence="7">
    <location>
        <begin position="392"/>
        <end position="411"/>
    </location>
</feature>
<evidence type="ECO:0000256" key="7">
    <source>
        <dbReference type="SAM" id="MobiDB-lite"/>
    </source>
</evidence>
<evidence type="ECO:0000259" key="8">
    <source>
        <dbReference type="Pfam" id="PF07962"/>
    </source>
</evidence>
<dbReference type="Proteomes" id="UP000053257">
    <property type="component" value="Unassembled WGS sequence"/>
</dbReference>
<evidence type="ECO:0000313" key="10">
    <source>
        <dbReference type="Proteomes" id="UP000053257"/>
    </source>
</evidence>
<organism evidence="9 10">
    <name type="scientific">Phlebiopsis gigantea (strain 11061_1 CR5-6)</name>
    <name type="common">White-rot fungus</name>
    <name type="synonym">Peniophora gigantea</name>
    <dbReference type="NCBI Taxonomy" id="745531"/>
    <lineage>
        <taxon>Eukaryota</taxon>
        <taxon>Fungi</taxon>
        <taxon>Dikarya</taxon>
        <taxon>Basidiomycota</taxon>
        <taxon>Agaricomycotina</taxon>
        <taxon>Agaricomycetes</taxon>
        <taxon>Polyporales</taxon>
        <taxon>Phanerochaetaceae</taxon>
        <taxon>Phlebiopsis</taxon>
    </lineage>
</organism>
<name>A0A0C3PQU0_PHLG1</name>
<feature type="compositionally biased region" description="Basic and acidic residues" evidence="7">
    <location>
        <begin position="231"/>
        <end position="259"/>
    </location>
</feature>
<keyword evidence="4 6" id="KW-0539">Nucleus</keyword>
<evidence type="ECO:0000256" key="1">
    <source>
        <dbReference type="ARBA" id="ARBA00004123"/>
    </source>
</evidence>
<dbReference type="EMBL" id="KN840465">
    <property type="protein sequence ID" value="KIP09528.1"/>
    <property type="molecule type" value="Genomic_DNA"/>
</dbReference>
<dbReference type="OrthoDB" id="437078at2759"/>
<proteinExistence type="inferred from homology"/>
<feature type="compositionally biased region" description="Basic and acidic residues" evidence="7">
    <location>
        <begin position="422"/>
        <end position="431"/>
    </location>
</feature>
<keyword evidence="3 6" id="KW-0227">DNA damage</keyword>
<evidence type="ECO:0000256" key="5">
    <source>
        <dbReference type="ARBA" id="ARBA00023306"/>
    </source>
</evidence>
<dbReference type="InterPro" id="IPR012923">
    <property type="entry name" value="Csm3"/>
</dbReference>
<dbReference type="AlphaFoldDB" id="A0A0C3PQU0"/>
<dbReference type="GO" id="GO:0031297">
    <property type="term" value="P:replication fork processing"/>
    <property type="evidence" value="ECO:0007669"/>
    <property type="project" value="UniProtKB-UniRule"/>
</dbReference>
<gene>
    <name evidence="9" type="ORF">PHLGIDRAFT_29008</name>
</gene>
<feature type="compositionally biased region" description="Basic and acidic residues" evidence="7">
    <location>
        <begin position="97"/>
        <end position="106"/>
    </location>
</feature>
<comment type="similarity">
    <text evidence="2 6">Belongs to the CSM3 family.</text>
</comment>
<keyword evidence="10" id="KW-1185">Reference proteome</keyword>
<dbReference type="GO" id="GO:0006974">
    <property type="term" value="P:DNA damage response"/>
    <property type="evidence" value="ECO:0007669"/>
    <property type="project" value="UniProtKB-KW"/>
</dbReference>
<feature type="region of interest" description="Disordered" evidence="7">
    <location>
        <begin position="1"/>
        <end position="166"/>
    </location>
</feature>
<dbReference type="STRING" id="745531.A0A0C3PQU0"/>
<accession>A0A0C3PQU0</accession>
<dbReference type="HOGENOM" id="CLU_050882_0_0_1"/>
<feature type="compositionally biased region" description="Low complexity" evidence="7">
    <location>
        <begin position="315"/>
        <end position="325"/>
    </location>
</feature>
<keyword evidence="5 6" id="KW-0131">Cell cycle</keyword>
<evidence type="ECO:0000256" key="6">
    <source>
        <dbReference type="RuleBase" id="RU366049"/>
    </source>
</evidence>
<dbReference type="GO" id="GO:0000076">
    <property type="term" value="P:DNA replication checkpoint signaling"/>
    <property type="evidence" value="ECO:0007669"/>
    <property type="project" value="UniProtKB-UniRule"/>
</dbReference>
<comment type="subcellular location">
    <subcellularLocation>
        <location evidence="1 6">Nucleus</location>
    </subcellularLocation>
</comment>
<dbReference type="GO" id="GO:0043111">
    <property type="term" value="P:replication fork arrest"/>
    <property type="evidence" value="ECO:0007669"/>
    <property type="project" value="TreeGrafter"/>
</dbReference>
<feature type="region of interest" description="Disordered" evidence="7">
    <location>
        <begin position="231"/>
        <end position="445"/>
    </location>
</feature>
<dbReference type="GO" id="GO:0031298">
    <property type="term" value="C:replication fork protection complex"/>
    <property type="evidence" value="ECO:0007669"/>
    <property type="project" value="TreeGrafter"/>
</dbReference>
<reference evidence="9 10" key="1">
    <citation type="journal article" date="2014" name="PLoS Genet.">
        <title>Analysis of the Phlebiopsis gigantea genome, transcriptome and secretome provides insight into its pioneer colonization strategies of wood.</title>
        <authorList>
            <person name="Hori C."/>
            <person name="Ishida T."/>
            <person name="Igarashi K."/>
            <person name="Samejima M."/>
            <person name="Suzuki H."/>
            <person name="Master E."/>
            <person name="Ferreira P."/>
            <person name="Ruiz-Duenas F.J."/>
            <person name="Held B."/>
            <person name="Canessa P."/>
            <person name="Larrondo L.F."/>
            <person name="Schmoll M."/>
            <person name="Druzhinina I.S."/>
            <person name="Kubicek C.P."/>
            <person name="Gaskell J.A."/>
            <person name="Kersten P."/>
            <person name="St John F."/>
            <person name="Glasner J."/>
            <person name="Sabat G."/>
            <person name="Splinter BonDurant S."/>
            <person name="Syed K."/>
            <person name="Yadav J."/>
            <person name="Mgbeahuruike A.C."/>
            <person name="Kovalchuk A."/>
            <person name="Asiegbu F.O."/>
            <person name="Lackner G."/>
            <person name="Hoffmeister D."/>
            <person name="Rencoret J."/>
            <person name="Gutierrez A."/>
            <person name="Sun H."/>
            <person name="Lindquist E."/>
            <person name="Barry K."/>
            <person name="Riley R."/>
            <person name="Grigoriev I.V."/>
            <person name="Henrissat B."/>
            <person name="Kues U."/>
            <person name="Berka R.M."/>
            <person name="Martinez A.T."/>
            <person name="Covert S.F."/>
            <person name="Blanchette R.A."/>
            <person name="Cullen D."/>
        </authorList>
    </citation>
    <scope>NUCLEOTIDE SEQUENCE [LARGE SCALE GENOMIC DNA]</scope>
    <source>
        <strain evidence="9 10">11061_1 CR5-6</strain>
    </source>
</reference>
<sequence>MDLDDIWDQPIAPSPPRAAPSEHATPARSSPVKRRRTTLFLSSDSEGENDASKDQPTYRTRTPRKVPKDIEALFDDLEDEPRVDDDLGELAPALDLDQLRKQADARHAKHSSQPRHQILPSSSPTRDFGGDEDAGGKKGKDSDEPEGKKKPKQRAKLDEARLLGKDGLPALVKQAKHFQPRGKGHEFWAHKMYPKTPFNDSVQRIEKLCHGKRMHNMLGVWRDEEKGLINGQKVDELNSHDEGDSDSEDSHAGDKEAPPERAQSSDAEGAPREPQSTASSPAPRPPSSASEFTSGAPDDDFDIDAMLREEEEAAASRPRASTSSAPPAPNPPPPADDDDDQAMWDELHDFEEPPSAASKSRPSNTAQTPAPADNIDEDEDMWDIVREMEQEQAPQPATRPTTDGVEQSNVTAALVDALGGRESSETQEHGGQKATNDDGWDEMYL</sequence>
<evidence type="ECO:0000256" key="4">
    <source>
        <dbReference type="ARBA" id="ARBA00023242"/>
    </source>
</evidence>
<feature type="domain" description="Chromosome segregation in meiosis protein 3" evidence="8">
    <location>
        <begin position="156"/>
        <end position="226"/>
    </location>
</feature>
<dbReference type="GO" id="GO:0003677">
    <property type="term" value="F:DNA binding"/>
    <property type="evidence" value="ECO:0007669"/>
    <property type="project" value="TreeGrafter"/>
</dbReference>
<dbReference type="PANTHER" id="PTHR13220">
    <property type="entry name" value="TIMELESS INTERACTING-RELATED"/>
    <property type="match status" value="1"/>
</dbReference>
<evidence type="ECO:0000256" key="3">
    <source>
        <dbReference type="ARBA" id="ARBA00022763"/>
    </source>
</evidence>
<evidence type="ECO:0000313" key="9">
    <source>
        <dbReference type="EMBL" id="KIP09528.1"/>
    </source>
</evidence>
<feature type="compositionally biased region" description="Acidic residues" evidence="7">
    <location>
        <begin position="72"/>
        <end position="88"/>
    </location>
</feature>
<evidence type="ECO:0000256" key="2">
    <source>
        <dbReference type="ARBA" id="ARBA00006075"/>
    </source>
</evidence>
<dbReference type="InterPro" id="IPR040038">
    <property type="entry name" value="TIPIN/Csm3/Swi3"/>
</dbReference>
<feature type="compositionally biased region" description="Basic and acidic residues" evidence="7">
    <location>
        <begin position="155"/>
        <end position="164"/>
    </location>
</feature>
<feature type="compositionally biased region" description="Basic and acidic residues" evidence="7">
    <location>
        <begin position="134"/>
        <end position="148"/>
    </location>
</feature>
<dbReference type="Pfam" id="PF07962">
    <property type="entry name" value="Swi3"/>
    <property type="match status" value="1"/>
</dbReference>
<protein>
    <recommendedName>
        <fullName evidence="6">Chromosome segregation in meiosis protein</fullName>
    </recommendedName>
</protein>